<sequence>MEYHNQHQIAADGGSAVLVEEQPSESIVQTVIRGIAAVQGTPECDLDPLYDSIDPEALNELVRHSQRVSSDISMKFIHEGCAVLVRNEDPIKITDSPPDETM</sequence>
<feature type="domain" description="Halobacterial output" evidence="1">
    <location>
        <begin position="24"/>
        <end position="94"/>
    </location>
</feature>
<keyword evidence="3" id="KW-1185">Reference proteome</keyword>
<evidence type="ECO:0000313" key="2">
    <source>
        <dbReference type="EMBL" id="ADB63719.1"/>
    </source>
</evidence>
<dbReference type="InterPro" id="IPR040624">
    <property type="entry name" value="HalOD1"/>
</dbReference>
<dbReference type="KEGG" id="htu:Htur_4990"/>
<dbReference type="HOGENOM" id="CLU_159738_4_1_2"/>
<dbReference type="EMBL" id="CP001863">
    <property type="protein sequence ID" value="ADB63719.1"/>
    <property type="molecule type" value="Genomic_DNA"/>
</dbReference>
<evidence type="ECO:0000313" key="3">
    <source>
        <dbReference type="Proteomes" id="UP000001903"/>
    </source>
</evidence>
<dbReference type="Proteomes" id="UP000001903">
    <property type="component" value="Plasmid pHTUR03"/>
</dbReference>
<name>D2S2X2_HALTV</name>
<accession>D2S2X2</accession>
<dbReference type="GeneID" id="58789308"/>
<gene>
    <name evidence="2" type="ordered locus">Htur_4990</name>
</gene>
<dbReference type="OrthoDB" id="221929at2157"/>
<keyword evidence="2" id="KW-0614">Plasmid</keyword>
<dbReference type="AlphaFoldDB" id="D2S2X2"/>
<evidence type="ECO:0000259" key="1">
    <source>
        <dbReference type="Pfam" id="PF18545"/>
    </source>
</evidence>
<geneLocation type="plasmid" evidence="2 3">
    <name>pHTUR03</name>
</geneLocation>
<reference evidence="2 3" key="1">
    <citation type="journal article" date="2010" name="Stand. Genomic Sci.">
        <title>Complete genome sequence of Haloterrigena turkmenica type strain (4k).</title>
        <authorList>
            <person name="Saunders E."/>
            <person name="Tindall B.J."/>
            <person name="Fahnrich R."/>
            <person name="Lapidus A."/>
            <person name="Copeland A."/>
            <person name="Del Rio T.G."/>
            <person name="Lucas S."/>
            <person name="Chen F."/>
            <person name="Tice H."/>
            <person name="Cheng J.F."/>
            <person name="Han C."/>
            <person name="Detter J.C."/>
            <person name="Bruce D."/>
            <person name="Goodwin L."/>
            <person name="Chain P."/>
            <person name="Pitluck S."/>
            <person name="Pati A."/>
            <person name="Ivanova N."/>
            <person name="Mavromatis K."/>
            <person name="Chen A."/>
            <person name="Palaniappan K."/>
            <person name="Land M."/>
            <person name="Hauser L."/>
            <person name="Chang Y.J."/>
            <person name="Jeffries C.D."/>
            <person name="Brettin T."/>
            <person name="Rohde M."/>
            <person name="Goker M."/>
            <person name="Bristow J."/>
            <person name="Eisen J.A."/>
            <person name="Markowitz V."/>
            <person name="Hugenholtz P."/>
            <person name="Klenk H.P."/>
            <person name="Kyrpides N.C."/>
        </authorList>
    </citation>
    <scope>NUCLEOTIDE SEQUENCE [LARGE SCALE GENOMIC DNA]</scope>
    <source>
        <strain evidence="3">ATCC 51198 / DSM 5511 / JCM 9101 / NCIMB 13204 / VKM B-1734 / 4k</strain>
    </source>
</reference>
<proteinExistence type="predicted"/>
<dbReference type="Pfam" id="PF18545">
    <property type="entry name" value="HalOD1"/>
    <property type="match status" value="1"/>
</dbReference>
<protein>
    <recommendedName>
        <fullName evidence="1">Halobacterial output domain-containing protein</fullName>
    </recommendedName>
</protein>
<dbReference type="RefSeq" id="WP_012945962.1">
    <property type="nucleotide sequence ID" value="NC_013746.1"/>
</dbReference>
<organism evidence="2 3">
    <name type="scientific">Haloterrigena turkmenica (strain ATCC 51198 / DSM 5511 / JCM 9101 / NCIMB 13204 / VKM B-1734 / 4k)</name>
    <name type="common">Halococcus turkmenicus</name>
    <dbReference type="NCBI Taxonomy" id="543526"/>
    <lineage>
        <taxon>Archaea</taxon>
        <taxon>Methanobacteriati</taxon>
        <taxon>Methanobacteriota</taxon>
        <taxon>Stenosarchaea group</taxon>
        <taxon>Halobacteria</taxon>
        <taxon>Halobacteriales</taxon>
        <taxon>Natrialbaceae</taxon>
        <taxon>Haloterrigena</taxon>
    </lineage>
</organism>